<sequence>MKDVIKQIEKEQIQKHIPIFRPGDSVEVMVWVFEGSKKRLQAFEGIVIAIRNRGLNSSFTIRKISNGEGIERVFQTHSPILNSITIKRHGAVRKAKLYYLRTRTGKSARIKERLN</sequence>
<proteinExistence type="inferred from homology"/>
<evidence type="ECO:0000313" key="7">
    <source>
        <dbReference type="EMBL" id="VFP87071.1"/>
    </source>
</evidence>
<organism evidence="7 8">
    <name type="scientific">Candidatus Erwinia haradaeae</name>
    <dbReference type="NCBI Taxonomy" id="1922217"/>
    <lineage>
        <taxon>Bacteria</taxon>
        <taxon>Pseudomonadati</taxon>
        <taxon>Pseudomonadota</taxon>
        <taxon>Gammaproteobacteria</taxon>
        <taxon>Enterobacterales</taxon>
        <taxon>Erwiniaceae</taxon>
        <taxon>Erwinia</taxon>
    </lineage>
</organism>
<evidence type="ECO:0000256" key="1">
    <source>
        <dbReference type="ARBA" id="ARBA00005781"/>
    </source>
</evidence>
<dbReference type="Proteomes" id="UP000294289">
    <property type="component" value="Chromosome"/>
</dbReference>
<dbReference type="RefSeq" id="WP_157990732.1">
    <property type="nucleotide sequence ID" value="NZ_LR217737.1"/>
</dbReference>
<name>A0A803FSP6_9GAMM</name>
<gene>
    <name evidence="5 7" type="primary">rplS</name>
    <name evidence="7" type="ORF">ERCIPICE3303_007</name>
</gene>
<dbReference type="InterPro" id="IPR038657">
    <property type="entry name" value="Ribosomal_bL19_sf"/>
</dbReference>
<dbReference type="EMBL" id="LR217737">
    <property type="protein sequence ID" value="VFP87071.1"/>
    <property type="molecule type" value="Genomic_DNA"/>
</dbReference>
<dbReference type="PRINTS" id="PR00061">
    <property type="entry name" value="RIBOSOMALL19"/>
</dbReference>
<evidence type="ECO:0000256" key="2">
    <source>
        <dbReference type="ARBA" id="ARBA00022980"/>
    </source>
</evidence>
<dbReference type="PANTHER" id="PTHR15680">
    <property type="entry name" value="RIBOSOMAL PROTEIN L19"/>
    <property type="match status" value="1"/>
</dbReference>
<dbReference type="InterPro" id="IPR018257">
    <property type="entry name" value="Ribosomal_bL19_CS"/>
</dbReference>
<dbReference type="HAMAP" id="MF_00402">
    <property type="entry name" value="Ribosomal_bL19"/>
    <property type="match status" value="1"/>
</dbReference>
<dbReference type="InterPro" id="IPR008991">
    <property type="entry name" value="Translation_prot_SH3-like_sf"/>
</dbReference>
<dbReference type="InterPro" id="IPR001857">
    <property type="entry name" value="Ribosomal_bL19"/>
</dbReference>
<dbReference type="GO" id="GO:0003735">
    <property type="term" value="F:structural constituent of ribosome"/>
    <property type="evidence" value="ECO:0007669"/>
    <property type="project" value="InterPro"/>
</dbReference>
<keyword evidence="2 5" id="KW-0689">Ribosomal protein</keyword>
<evidence type="ECO:0000313" key="8">
    <source>
        <dbReference type="Proteomes" id="UP000294289"/>
    </source>
</evidence>
<keyword evidence="3 5" id="KW-0687">Ribonucleoprotein</keyword>
<comment type="similarity">
    <text evidence="1 5 6">Belongs to the bacterial ribosomal protein bL19 family.</text>
</comment>
<protein>
    <recommendedName>
        <fullName evidence="4 5">Large ribosomal subunit protein bL19</fullName>
    </recommendedName>
</protein>
<dbReference type="GO" id="GO:0022625">
    <property type="term" value="C:cytosolic large ribosomal subunit"/>
    <property type="evidence" value="ECO:0007669"/>
    <property type="project" value="TreeGrafter"/>
</dbReference>
<evidence type="ECO:0000256" key="4">
    <source>
        <dbReference type="ARBA" id="ARBA00035171"/>
    </source>
</evidence>
<reference evidence="7 8" key="1">
    <citation type="submission" date="2019-02" db="EMBL/GenBank/DDBJ databases">
        <authorList>
            <person name="Manzano-Marin A."/>
            <person name="Manzano-Marin A."/>
        </authorList>
    </citation>
    <scope>NUCLEOTIDE SEQUENCE [LARGE SCALE GENOMIC DNA]</scope>
    <source>
        <strain evidence="7 8">ErCipiceae</strain>
    </source>
</reference>
<dbReference type="NCBIfam" id="TIGR01024">
    <property type="entry name" value="rplS_bact"/>
    <property type="match status" value="1"/>
</dbReference>
<dbReference type="PANTHER" id="PTHR15680:SF9">
    <property type="entry name" value="LARGE RIBOSOMAL SUBUNIT PROTEIN BL19M"/>
    <property type="match status" value="1"/>
</dbReference>
<dbReference type="Pfam" id="PF01245">
    <property type="entry name" value="Ribosomal_L19"/>
    <property type="match status" value="1"/>
</dbReference>
<dbReference type="SUPFAM" id="SSF50104">
    <property type="entry name" value="Translation proteins SH3-like domain"/>
    <property type="match status" value="1"/>
</dbReference>
<dbReference type="Gene3D" id="2.30.30.790">
    <property type="match status" value="1"/>
</dbReference>
<dbReference type="AlphaFoldDB" id="A0A803FSP6"/>
<dbReference type="FunFam" id="2.30.30.790:FF:000001">
    <property type="entry name" value="50S ribosomal protein L19"/>
    <property type="match status" value="1"/>
</dbReference>
<accession>A0A803FSP6</accession>
<evidence type="ECO:0000256" key="6">
    <source>
        <dbReference type="RuleBase" id="RU000559"/>
    </source>
</evidence>
<comment type="function">
    <text evidence="5 6">This protein is located at the 30S-50S ribosomal subunit interface and may play a role in the structure and function of the aminoacyl-tRNA binding site.</text>
</comment>
<dbReference type="PIRSF" id="PIRSF002191">
    <property type="entry name" value="Ribosomal_L19"/>
    <property type="match status" value="1"/>
</dbReference>
<dbReference type="PROSITE" id="PS01015">
    <property type="entry name" value="RIBOSOMAL_L19"/>
    <property type="match status" value="1"/>
</dbReference>
<dbReference type="OrthoDB" id="9803541at2"/>
<evidence type="ECO:0000256" key="5">
    <source>
        <dbReference type="HAMAP-Rule" id="MF_00402"/>
    </source>
</evidence>
<evidence type="ECO:0000256" key="3">
    <source>
        <dbReference type="ARBA" id="ARBA00023274"/>
    </source>
</evidence>
<dbReference type="GO" id="GO:0006412">
    <property type="term" value="P:translation"/>
    <property type="evidence" value="ECO:0007669"/>
    <property type="project" value="UniProtKB-UniRule"/>
</dbReference>